<feature type="domain" description="C2H2-type" evidence="14">
    <location>
        <begin position="375"/>
        <end position="402"/>
    </location>
</feature>
<comment type="caution">
    <text evidence="15">The sequence shown here is derived from an EMBL/GenBank/DDBJ whole genome shotgun (WGS) entry which is preliminary data.</text>
</comment>
<name>A0A9J6CKH3_POLVA</name>
<keyword evidence="5" id="KW-0677">Repeat</keyword>
<evidence type="ECO:0000313" key="15">
    <source>
        <dbReference type="EMBL" id="KAG5682424.1"/>
    </source>
</evidence>
<evidence type="ECO:0000256" key="2">
    <source>
        <dbReference type="ARBA" id="ARBA00004123"/>
    </source>
</evidence>
<evidence type="ECO:0000256" key="8">
    <source>
        <dbReference type="ARBA" id="ARBA00023015"/>
    </source>
</evidence>
<evidence type="ECO:0000256" key="1">
    <source>
        <dbReference type="ARBA" id="ARBA00003767"/>
    </source>
</evidence>
<evidence type="ECO:0000256" key="4">
    <source>
        <dbReference type="ARBA" id="ARBA00022723"/>
    </source>
</evidence>
<comment type="similarity">
    <text evidence="3">Belongs to the krueppel C2H2-type zinc-finger protein family.</text>
</comment>
<evidence type="ECO:0000256" key="10">
    <source>
        <dbReference type="ARBA" id="ARBA00023163"/>
    </source>
</evidence>
<gene>
    <name evidence="15" type="ORF">PVAND_011777</name>
</gene>
<feature type="domain" description="C2H2-type" evidence="14">
    <location>
        <begin position="162"/>
        <end position="185"/>
    </location>
</feature>
<dbReference type="PROSITE" id="PS00028">
    <property type="entry name" value="ZINC_FINGER_C2H2_1"/>
    <property type="match status" value="6"/>
</dbReference>
<dbReference type="EMBL" id="JADBJN010000001">
    <property type="protein sequence ID" value="KAG5682424.1"/>
    <property type="molecule type" value="Genomic_DNA"/>
</dbReference>
<dbReference type="Pfam" id="PF00096">
    <property type="entry name" value="zf-C2H2"/>
    <property type="match status" value="4"/>
</dbReference>
<keyword evidence="11" id="KW-0539">Nucleus</keyword>
<evidence type="ECO:0000256" key="11">
    <source>
        <dbReference type="ARBA" id="ARBA00023242"/>
    </source>
</evidence>
<dbReference type="Proteomes" id="UP001107558">
    <property type="component" value="Chromosome 1"/>
</dbReference>
<sequence length="565" mass="64677">MCSELLCPLCDNSTFTDIESFKLNLIKVNSKPIKCPLCSEIVLGLDKLTIHLFAHSLPLETITTETTICQIQDNKTSDKNNFIKQQNVNKNLVNSTTSSSLLQKNDENDENFRCEICGFFFVEEQLLNLHLNLVHNFTLNDNSNENLESGNSIIEKNQINKWTCHLCGKHFKMKGALRIHVRVAHVRFHDLNQRHINIVDYLRNQKSIDMCTKQAENMSLKDPHSPKHVAISSPTSPSSHESQTKINNNDSTVAVKQQKSFQCEECKKTFTTKYFLKKHRRLHTGEYPYHCEVEGCGKMFHFQQSYHKHLLYHSDAKPYECLECGRSFKELSTLNNHQRIHSGIKPFGCLICGKFFRQKVSYLVHQRIHNGVLPYKCSECNKSFRYKVSQRSHKCNGVIERQPGSLIQKLMQNSLILPSSTSVSNKNVTNEILLMAPPLATTKTNISISNQEQHETSTITNNMNNDIIATEHELCLDELLKESYENLMKMNENENQHISQITDNGSFLTQATTLRNNMSGTTFGNNIVINSNYSQPIHNYNANFHSALETINEDSIKDLLYGNTI</sequence>
<organism evidence="15 16">
    <name type="scientific">Polypedilum vanderplanki</name>
    <name type="common">Sleeping chironomid midge</name>
    <dbReference type="NCBI Taxonomy" id="319348"/>
    <lineage>
        <taxon>Eukaryota</taxon>
        <taxon>Metazoa</taxon>
        <taxon>Ecdysozoa</taxon>
        <taxon>Arthropoda</taxon>
        <taxon>Hexapoda</taxon>
        <taxon>Insecta</taxon>
        <taxon>Pterygota</taxon>
        <taxon>Neoptera</taxon>
        <taxon>Endopterygota</taxon>
        <taxon>Diptera</taxon>
        <taxon>Nematocera</taxon>
        <taxon>Chironomoidea</taxon>
        <taxon>Chironomidae</taxon>
        <taxon>Chironominae</taxon>
        <taxon>Polypedilum</taxon>
        <taxon>Polypedilum</taxon>
    </lineage>
</organism>
<dbReference type="SUPFAM" id="SSF57667">
    <property type="entry name" value="beta-beta-alpha zinc fingers"/>
    <property type="match status" value="3"/>
</dbReference>
<dbReference type="OrthoDB" id="654211at2759"/>
<protein>
    <recommendedName>
        <fullName evidence="14">C2H2-type domain-containing protein</fullName>
    </recommendedName>
</protein>
<dbReference type="Gene3D" id="3.30.160.60">
    <property type="entry name" value="Classic Zinc Finger"/>
    <property type="match status" value="6"/>
</dbReference>
<proteinExistence type="inferred from homology"/>
<feature type="region of interest" description="Disordered" evidence="13">
    <location>
        <begin position="219"/>
        <end position="247"/>
    </location>
</feature>
<evidence type="ECO:0000256" key="9">
    <source>
        <dbReference type="ARBA" id="ARBA00023125"/>
    </source>
</evidence>
<dbReference type="GO" id="GO:0003677">
    <property type="term" value="F:DNA binding"/>
    <property type="evidence" value="ECO:0007669"/>
    <property type="project" value="UniProtKB-KW"/>
</dbReference>
<dbReference type="InterPro" id="IPR036236">
    <property type="entry name" value="Znf_C2H2_sf"/>
</dbReference>
<feature type="domain" description="C2H2-type" evidence="14">
    <location>
        <begin position="112"/>
        <end position="135"/>
    </location>
</feature>
<dbReference type="GO" id="GO:0000981">
    <property type="term" value="F:DNA-binding transcription factor activity, RNA polymerase II-specific"/>
    <property type="evidence" value="ECO:0007669"/>
    <property type="project" value="TreeGrafter"/>
</dbReference>
<dbReference type="GO" id="GO:0008270">
    <property type="term" value="F:zinc ion binding"/>
    <property type="evidence" value="ECO:0007669"/>
    <property type="project" value="UniProtKB-KW"/>
</dbReference>
<feature type="domain" description="C2H2-type" evidence="14">
    <location>
        <begin position="261"/>
        <end position="288"/>
    </location>
</feature>
<dbReference type="FunFam" id="3.30.160.60:FF:000087">
    <property type="entry name" value="Zinc finger protein 354B"/>
    <property type="match status" value="1"/>
</dbReference>
<keyword evidence="9" id="KW-0238">DNA-binding</keyword>
<evidence type="ECO:0000256" key="7">
    <source>
        <dbReference type="ARBA" id="ARBA00022833"/>
    </source>
</evidence>
<keyword evidence="8" id="KW-0805">Transcription regulation</keyword>
<keyword evidence="10" id="KW-0804">Transcription</keyword>
<dbReference type="AlphaFoldDB" id="A0A9J6CKH3"/>
<keyword evidence="7" id="KW-0862">Zinc</keyword>
<keyword evidence="16" id="KW-1185">Reference proteome</keyword>
<dbReference type="PANTHER" id="PTHR24394:SF48">
    <property type="entry name" value="ZINC FINGER PROTEIN 771"/>
    <property type="match status" value="1"/>
</dbReference>
<evidence type="ECO:0000313" key="16">
    <source>
        <dbReference type="Proteomes" id="UP001107558"/>
    </source>
</evidence>
<evidence type="ECO:0000256" key="12">
    <source>
        <dbReference type="PROSITE-ProRule" id="PRU00042"/>
    </source>
</evidence>
<dbReference type="PANTHER" id="PTHR24394">
    <property type="entry name" value="ZINC FINGER PROTEIN"/>
    <property type="match status" value="1"/>
</dbReference>
<feature type="domain" description="C2H2-type" evidence="14">
    <location>
        <begin position="347"/>
        <end position="374"/>
    </location>
</feature>
<dbReference type="FunFam" id="3.30.160.60:FF:000060">
    <property type="entry name" value="zinc finger protein 436"/>
    <property type="match status" value="1"/>
</dbReference>
<evidence type="ECO:0000259" key="14">
    <source>
        <dbReference type="PROSITE" id="PS50157"/>
    </source>
</evidence>
<dbReference type="PROSITE" id="PS50157">
    <property type="entry name" value="ZINC_FINGER_C2H2_2"/>
    <property type="match status" value="7"/>
</dbReference>
<dbReference type="FunFam" id="3.30.160.60:FF:003317">
    <property type="entry name" value="Zinc finger protein 322"/>
    <property type="match status" value="1"/>
</dbReference>
<dbReference type="FunFam" id="3.30.160.60:FF:000446">
    <property type="entry name" value="Zinc finger protein"/>
    <property type="match status" value="1"/>
</dbReference>
<feature type="domain" description="C2H2-type" evidence="14">
    <location>
        <begin position="319"/>
        <end position="346"/>
    </location>
</feature>
<keyword evidence="6 12" id="KW-0863">Zinc-finger</keyword>
<comment type="subcellular location">
    <subcellularLocation>
        <location evidence="2">Nucleus</location>
    </subcellularLocation>
</comment>
<accession>A0A9J6CKH3</accession>
<feature type="compositionally biased region" description="Low complexity" evidence="13">
    <location>
        <begin position="232"/>
        <end position="241"/>
    </location>
</feature>
<feature type="domain" description="C2H2-type" evidence="14">
    <location>
        <begin position="289"/>
        <end position="318"/>
    </location>
</feature>
<evidence type="ECO:0000256" key="3">
    <source>
        <dbReference type="ARBA" id="ARBA00006991"/>
    </source>
</evidence>
<evidence type="ECO:0000256" key="6">
    <source>
        <dbReference type="ARBA" id="ARBA00022771"/>
    </source>
</evidence>
<dbReference type="GO" id="GO:0005634">
    <property type="term" value="C:nucleus"/>
    <property type="evidence" value="ECO:0007669"/>
    <property type="project" value="UniProtKB-SubCell"/>
</dbReference>
<dbReference type="InterPro" id="IPR013087">
    <property type="entry name" value="Znf_C2H2_type"/>
</dbReference>
<reference evidence="15" key="1">
    <citation type="submission" date="2021-03" db="EMBL/GenBank/DDBJ databases">
        <title>Chromosome level genome of the anhydrobiotic midge Polypedilum vanderplanki.</title>
        <authorList>
            <person name="Yoshida Y."/>
            <person name="Kikawada T."/>
            <person name="Gusev O."/>
        </authorList>
    </citation>
    <scope>NUCLEOTIDE SEQUENCE</scope>
    <source>
        <strain evidence="15">NIAS01</strain>
        <tissue evidence="15">Whole body or cell culture</tissue>
    </source>
</reference>
<keyword evidence="4" id="KW-0479">Metal-binding</keyword>
<dbReference type="SMART" id="SM00355">
    <property type="entry name" value="ZnF_C2H2"/>
    <property type="match status" value="8"/>
</dbReference>
<comment type="function">
    <text evidence="1">May be involved in transcriptional regulation.</text>
</comment>
<evidence type="ECO:0000256" key="13">
    <source>
        <dbReference type="SAM" id="MobiDB-lite"/>
    </source>
</evidence>
<evidence type="ECO:0000256" key="5">
    <source>
        <dbReference type="ARBA" id="ARBA00022737"/>
    </source>
</evidence>